<proteinExistence type="predicted"/>
<keyword evidence="4" id="KW-1133">Transmembrane helix</keyword>
<feature type="region of interest" description="Disordered" evidence="7">
    <location>
        <begin position="63"/>
        <end position="86"/>
    </location>
</feature>
<feature type="compositionally biased region" description="Polar residues" evidence="7">
    <location>
        <begin position="67"/>
        <end position="79"/>
    </location>
</feature>
<dbReference type="STRING" id="264951.A0A443I0T0"/>
<name>A0A443I0T0_BYSSP</name>
<dbReference type="Proteomes" id="UP000283841">
    <property type="component" value="Unassembled WGS sequence"/>
</dbReference>
<evidence type="ECO:0000313" key="9">
    <source>
        <dbReference type="Proteomes" id="UP000283841"/>
    </source>
</evidence>
<comment type="caution">
    <text evidence="8">The sequence shown here is derived from an EMBL/GenBank/DDBJ whole genome shotgun (WGS) entry which is preliminary data.</text>
</comment>
<dbReference type="PANTHER" id="PTHR28264">
    <property type="entry name" value="CYTOCHROME C OXIDASE SUBUNIT 7A"/>
    <property type="match status" value="1"/>
</dbReference>
<keyword evidence="2" id="KW-0812">Transmembrane</keyword>
<dbReference type="PANTHER" id="PTHR28264:SF1">
    <property type="entry name" value="CYTOCHROME C OXIDASE SUBUNIT 6C"/>
    <property type="match status" value="1"/>
</dbReference>
<reference evidence="8 9" key="1">
    <citation type="journal article" date="2018" name="Front. Microbiol.">
        <title>Genomic and genetic insights into a cosmopolitan fungus, Paecilomyces variotii (Eurotiales).</title>
        <authorList>
            <person name="Urquhart A.S."/>
            <person name="Mondo S.J."/>
            <person name="Makela M.R."/>
            <person name="Hane J.K."/>
            <person name="Wiebenga A."/>
            <person name="He G."/>
            <person name="Mihaltcheva S."/>
            <person name="Pangilinan J."/>
            <person name="Lipzen A."/>
            <person name="Barry K."/>
            <person name="de Vries R.P."/>
            <person name="Grigoriev I.V."/>
            <person name="Idnurm A."/>
        </authorList>
    </citation>
    <scope>NUCLEOTIDE SEQUENCE [LARGE SCALE GENOMIC DNA]</scope>
    <source>
        <strain evidence="8 9">CBS 101075</strain>
    </source>
</reference>
<evidence type="ECO:0000313" key="8">
    <source>
        <dbReference type="EMBL" id="RWQ97675.1"/>
    </source>
</evidence>
<sequence>MATAVAPITGMLRRGLVLDLATAFADGSEISIRSAIGVQDAEWGIWDMLELRGTQVFRETIADRETSNQQVSEPPSATSGGFHLPRVRARDTYYAKLEQERLNQKA</sequence>
<evidence type="ECO:0000256" key="5">
    <source>
        <dbReference type="ARBA" id="ARBA00023128"/>
    </source>
</evidence>
<protein>
    <submittedName>
        <fullName evidence="8">Uncharacterized protein</fullName>
    </submittedName>
</protein>
<evidence type="ECO:0000256" key="1">
    <source>
        <dbReference type="ARBA" id="ARBA00004273"/>
    </source>
</evidence>
<dbReference type="VEuPathDB" id="FungiDB:C8Q69DRAFT_504334"/>
<evidence type="ECO:0000256" key="7">
    <source>
        <dbReference type="SAM" id="MobiDB-lite"/>
    </source>
</evidence>
<dbReference type="AlphaFoldDB" id="A0A443I0T0"/>
<evidence type="ECO:0000256" key="6">
    <source>
        <dbReference type="ARBA" id="ARBA00023136"/>
    </source>
</evidence>
<dbReference type="RefSeq" id="XP_028487320.1">
    <property type="nucleotide sequence ID" value="XM_028632579.1"/>
</dbReference>
<dbReference type="GO" id="GO:0004129">
    <property type="term" value="F:cytochrome-c oxidase activity"/>
    <property type="evidence" value="ECO:0007669"/>
    <property type="project" value="TreeGrafter"/>
</dbReference>
<keyword evidence="5" id="KW-0496">Mitochondrion</keyword>
<evidence type="ECO:0000256" key="3">
    <source>
        <dbReference type="ARBA" id="ARBA00022792"/>
    </source>
</evidence>
<dbReference type="GO" id="GO:0005743">
    <property type="term" value="C:mitochondrial inner membrane"/>
    <property type="evidence" value="ECO:0007669"/>
    <property type="project" value="UniProtKB-SubCell"/>
</dbReference>
<dbReference type="GO" id="GO:0006123">
    <property type="term" value="P:mitochondrial electron transport, cytochrome c to oxygen"/>
    <property type="evidence" value="ECO:0007669"/>
    <property type="project" value="TreeGrafter"/>
</dbReference>
<dbReference type="CDD" id="cd22888">
    <property type="entry name" value="CcO_VIIa_fungal"/>
    <property type="match status" value="1"/>
</dbReference>
<organism evidence="8 9">
    <name type="scientific">Byssochlamys spectabilis</name>
    <name type="common">Paecilomyces variotii</name>
    <dbReference type="NCBI Taxonomy" id="264951"/>
    <lineage>
        <taxon>Eukaryota</taxon>
        <taxon>Fungi</taxon>
        <taxon>Dikarya</taxon>
        <taxon>Ascomycota</taxon>
        <taxon>Pezizomycotina</taxon>
        <taxon>Eurotiomycetes</taxon>
        <taxon>Eurotiomycetidae</taxon>
        <taxon>Eurotiales</taxon>
        <taxon>Thermoascaceae</taxon>
        <taxon>Paecilomyces</taxon>
    </lineage>
</organism>
<comment type="subcellular location">
    <subcellularLocation>
        <location evidence="1">Mitochondrion inner membrane</location>
    </subcellularLocation>
</comment>
<keyword evidence="9" id="KW-1185">Reference proteome</keyword>
<dbReference type="EMBL" id="RCNU01000002">
    <property type="protein sequence ID" value="RWQ97675.1"/>
    <property type="molecule type" value="Genomic_DNA"/>
</dbReference>
<evidence type="ECO:0000256" key="2">
    <source>
        <dbReference type="ARBA" id="ARBA00022692"/>
    </source>
</evidence>
<dbReference type="GeneID" id="39601856"/>
<gene>
    <name evidence="8" type="ORF">C8Q69DRAFT_504334</name>
</gene>
<keyword evidence="3" id="KW-0999">Mitochondrion inner membrane</keyword>
<evidence type="ECO:0000256" key="4">
    <source>
        <dbReference type="ARBA" id="ARBA00022989"/>
    </source>
</evidence>
<accession>A0A443I0T0</accession>
<keyword evidence="6" id="KW-0472">Membrane</keyword>